<protein>
    <recommendedName>
        <fullName evidence="3">Prolyl 4-hydroxylase alpha subunit Fe(2+) 2OG dioxygenase domain-containing protein</fullName>
    </recommendedName>
</protein>
<dbReference type="KEGG" id="kmn:HW532_15160"/>
<dbReference type="AlphaFoldDB" id="A0A7S8C656"/>
<accession>A0A7S8C656</accession>
<evidence type="ECO:0000313" key="2">
    <source>
        <dbReference type="Proteomes" id="UP000593594"/>
    </source>
</evidence>
<dbReference type="EMBL" id="CP058214">
    <property type="protein sequence ID" value="QPC43909.1"/>
    <property type="molecule type" value="Genomic_DNA"/>
</dbReference>
<dbReference type="Gene3D" id="2.60.120.620">
    <property type="entry name" value="q2cbj1_9rhob like domain"/>
    <property type="match status" value="1"/>
</dbReference>
<evidence type="ECO:0000313" key="1">
    <source>
        <dbReference type="EMBL" id="QPC43909.1"/>
    </source>
</evidence>
<reference evidence="1 2" key="1">
    <citation type="submission" date="2020-06" db="EMBL/GenBank/DDBJ databases">
        <title>Genome sequence of 2 isolates from Red Sea Mangroves.</title>
        <authorList>
            <person name="Sefrji F."/>
            <person name="Michoud G."/>
            <person name="Merlino G."/>
            <person name="Daffonchio D."/>
        </authorList>
    </citation>
    <scope>NUCLEOTIDE SEQUENCE [LARGE SCALE GENOMIC DNA]</scope>
    <source>
        <strain evidence="1 2">R1DC25</strain>
    </source>
</reference>
<proteinExistence type="predicted"/>
<dbReference type="RefSeq" id="WP_213161272.1">
    <property type="nucleotide sequence ID" value="NZ_CP058214.1"/>
</dbReference>
<dbReference type="Proteomes" id="UP000593594">
    <property type="component" value="Chromosome"/>
</dbReference>
<organism evidence="1 2">
    <name type="scientific">Kaustia mangrovi</name>
    <dbReference type="NCBI Taxonomy" id="2593653"/>
    <lineage>
        <taxon>Bacteria</taxon>
        <taxon>Pseudomonadati</taxon>
        <taxon>Pseudomonadota</taxon>
        <taxon>Alphaproteobacteria</taxon>
        <taxon>Hyphomicrobiales</taxon>
        <taxon>Parvibaculaceae</taxon>
        <taxon>Kaustia</taxon>
    </lineage>
</organism>
<sequence length="241" mass="27350">MQYLDRGRMEAIESGAFQKAHPFPWTNPAGFIAPDSYETLRADLPPVGLFKSSFGMNRAHGQQPHDRYTLEYRDSLPVADSWKAFVGELEGPDYRAFIARLFGIRRFFLTFHWHYTPNGCSVSPHCDAPHKVGSHIFYFNTEEDWDPAWGGETLILDDKGRFPADSAPAFEDFSETVTANALGNNSLIFGRRGNSWHGVREIACPPDRLRKVFIVVINSYTPRAVIKSVLRTGTLPGWRRK</sequence>
<gene>
    <name evidence="1" type="ORF">HW532_15160</name>
</gene>
<name>A0A7S8C656_9HYPH</name>
<evidence type="ECO:0008006" key="3">
    <source>
        <dbReference type="Google" id="ProtNLM"/>
    </source>
</evidence>
<keyword evidence="2" id="KW-1185">Reference proteome</keyword>